<reference evidence="1 2" key="1">
    <citation type="submission" date="2009-02" db="EMBL/GenBank/DDBJ databases">
        <authorList>
            <person name="Fulton L."/>
            <person name="Clifton S."/>
            <person name="Fulton B."/>
            <person name="Xu J."/>
            <person name="Minx P."/>
            <person name="Pepin K.H."/>
            <person name="Johnson M."/>
            <person name="Bhonagiri V."/>
            <person name="Nash W.E."/>
            <person name="Mardis E.R."/>
            <person name="Wilson R.K."/>
        </authorList>
    </citation>
    <scope>NUCLEOTIDE SEQUENCE [LARGE SCALE GENOMIC DNA]</scope>
    <source>
        <strain evidence="1 2">ATCC 27758</strain>
    </source>
</reference>
<dbReference type="Proteomes" id="UP000003793">
    <property type="component" value="Unassembled WGS sequence"/>
</dbReference>
<dbReference type="RefSeq" id="WP_008369494.1">
    <property type="nucleotide sequence ID" value="NZ_CP102277.1"/>
</dbReference>
<reference evidence="1 2" key="2">
    <citation type="submission" date="2009-03" db="EMBL/GenBank/DDBJ databases">
        <title>Draft genome sequence of Coprococcus comes (ATCC 27758).</title>
        <authorList>
            <person name="Sudarsanam P."/>
            <person name="Ley R."/>
            <person name="Guruge J."/>
            <person name="Turnbaugh P.J."/>
            <person name="Mahowald M."/>
            <person name="Liep D."/>
            <person name="Gordon J."/>
        </authorList>
    </citation>
    <scope>NUCLEOTIDE SEQUENCE [LARGE SCALE GENOMIC DNA]</scope>
    <source>
        <strain evidence="1 2">ATCC 27758</strain>
    </source>
</reference>
<gene>
    <name evidence="1" type="ORF">COPCOM_01098</name>
</gene>
<organism evidence="1 2">
    <name type="scientific">Coprococcus comes ATCC 27758</name>
    <dbReference type="NCBI Taxonomy" id="470146"/>
    <lineage>
        <taxon>Bacteria</taxon>
        <taxon>Bacillati</taxon>
        <taxon>Bacillota</taxon>
        <taxon>Clostridia</taxon>
        <taxon>Lachnospirales</taxon>
        <taxon>Lachnospiraceae</taxon>
        <taxon>Coprococcus</taxon>
    </lineage>
</organism>
<sequence length="99" mass="11045">MVKKKLEICANAGEFGSLCKSIFKAGLAPFGLALTPNISLVIINLILQGVGNGSQPLMSKYYGEKRTNDLTEAKHMAYTFAIIYLPYYSDKLYDKIRDF</sequence>
<evidence type="ECO:0000313" key="2">
    <source>
        <dbReference type="Proteomes" id="UP000003793"/>
    </source>
</evidence>
<protein>
    <submittedName>
        <fullName evidence="1">Uncharacterized protein</fullName>
    </submittedName>
</protein>
<dbReference type="GeneID" id="92824355"/>
<proteinExistence type="predicted"/>
<dbReference type="HOGENOM" id="CLU_2315469_0_0_9"/>
<evidence type="ECO:0000313" key="1">
    <source>
        <dbReference type="EMBL" id="EEG90870.1"/>
    </source>
</evidence>
<comment type="caution">
    <text evidence="1">The sequence shown here is derived from an EMBL/GenBank/DDBJ whole genome shotgun (WGS) entry which is preliminary data.</text>
</comment>
<dbReference type="AlphaFoldDB" id="C0B7H7"/>
<accession>C0B7H7</accession>
<dbReference type="EMBL" id="ABVR01000037">
    <property type="protein sequence ID" value="EEG90870.1"/>
    <property type="molecule type" value="Genomic_DNA"/>
</dbReference>
<name>C0B7H7_9FIRM</name>